<name>A0A9P7VWT7_9AGAR</name>
<accession>A0A9P7VWT7</accession>
<dbReference type="OrthoDB" id="2752459at2759"/>
<proteinExistence type="predicted"/>
<dbReference type="EMBL" id="MU250530">
    <property type="protein sequence ID" value="KAG7448165.1"/>
    <property type="molecule type" value="Genomic_DNA"/>
</dbReference>
<feature type="compositionally biased region" description="Polar residues" evidence="1">
    <location>
        <begin position="44"/>
        <end position="58"/>
    </location>
</feature>
<evidence type="ECO:0000313" key="3">
    <source>
        <dbReference type="Proteomes" id="UP000812287"/>
    </source>
</evidence>
<dbReference type="GeneID" id="66106391"/>
<dbReference type="Proteomes" id="UP000812287">
    <property type="component" value="Unassembled WGS sequence"/>
</dbReference>
<sequence length="305" mass="35118">MSVDNTSSKRCRPSDFESEGNISADVGDAVGQKTPLKRQRTGPEVSSTSAEDSSTITDQALGEAEKEKAGAEKAEEDAIKERYKQIWNEWLAHNEWNPEHDRYYRQKIEWEVVQPSDAKTFYRFTDAEMDTLPYAMNRCNPRRPGKAYNRLDLIRLAYRKEAALNGVKGAVHGMPRDKMFKEGKRLFEARMKDLESKYWTFTGGKRRPNLRTFTAVQHPADRDTSEPTRPIGTWWERVWKNGQTVGWWLVCHFDPKAEGSGRDDDFASRERFWPIEKGLPAWDSAQGNVPSVALNWLNPHGEFDD</sequence>
<evidence type="ECO:0000256" key="1">
    <source>
        <dbReference type="SAM" id="MobiDB-lite"/>
    </source>
</evidence>
<organism evidence="2 3">
    <name type="scientific">Guyanagaster necrorhizus</name>
    <dbReference type="NCBI Taxonomy" id="856835"/>
    <lineage>
        <taxon>Eukaryota</taxon>
        <taxon>Fungi</taxon>
        <taxon>Dikarya</taxon>
        <taxon>Basidiomycota</taxon>
        <taxon>Agaricomycotina</taxon>
        <taxon>Agaricomycetes</taxon>
        <taxon>Agaricomycetidae</taxon>
        <taxon>Agaricales</taxon>
        <taxon>Marasmiineae</taxon>
        <taxon>Physalacriaceae</taxon>
        <taxon>Guyanagaster</taxon>
    </lineage>
</organism>
<dbReference type="AlphaFoldDB" id="A0A9P7VWT7"/>
<protein>
    <submittedName>
        <fullName evidence="2">Uncharacterized protein</fullName>
    </submittedName>
</protein>
<keyword evidence="3" id="KW-1185">Reference proteome</keyword>
<gene>
    <name evidence="2" type="ORF">BT62DRAFT_918601</name>
</gene>
<evidence type="ECO:0000313" key="2">
    <source>
        <dbReference type="EMBL" id="KAG7448165.1"/>
    </source>
</evidence>
<comment type="caution">
    <text evidence="2">The sequence shown here is derived from an EMBL/GenBank/DDBJ whole genome shotgun (WGS) entry which is preliminary data.</text>
</comment>
<feature type="region of interest" description="Disordered" evidence="1">
    <location>
        <begin position="1"/>
        <end position="75"/>
    </location>
</feature>
<reference evidence="2" key="1">
    <citation type="submission" date="2020-11" db="EMBL/GenBank/DDBJ databases">
        <title>Adaptations for nitrogen fixation in a non-lichenized fungal sporocarp promotes dispersal by wood-feeding termites.</title>
        <authorList>
            <consortium name="DOE Joint Genome Institute"/>
            <person name="Koch R.A."/>
            <person name="Yoon G."/>
            <person name="Arayal U."/>
            <person name="Lail K."/>
            <person name="Amirebrahimi M."/>
            <person name="Labutti K."/>
            <person name="Lipzen A."/>
            <person name="Riley R."/>
            <person name="Barry K."/>
            <person name="Henrissat B."/>
            <person name="Grigoriev I.V."/>
            <person name="Herr J.R."/>
            <person name="Aime M.C."/>
        </authorList>
    </citation>
    <scope>NUCLEOTIDE SEQUENCE</scope>
    <source>
        <strain evidence="2">MCA 3950</strain>
    </source>
</reference>
<feature type="compositionally biased region" description="Basic and acidic residues" evidence="1">
    <location>
        <begin position="63"/>
        <end position="75"/>
    </location>
</feature>
<dbReference type="RefSeq" id="XP_043041665.1">
    <property type="nucleotide sequence ID" value="XM_043184094.1"/>
</dbReference>